<name>A0A139W9X5_TRICA</name>
<dbReference type="GO" id="GO:0008270">
    <property type="term" value="F:zinc ion binding"/>
    <property type="evidence" value="ECO:0007669"/>
    <property type="project" value="UniProtKB-KW"/>
</dbReference>
<dbReference type="InParanoid" id="A0A139W9X5"/>
<dbReference type="SUPFAM" id="SSF56672">
    <property type="entry name" value="DNA/RNA polymerases"/>
    <property type="match status" value="1"/>
</dbReference>
<feature type="domain" description="CCHC-type" evidence="3">
    <location>
        <begin position="609"/>
        <end position="624"/>
    </location>
</feature>
<dbReference type="Proteomes" id="UP000007266">
    <property type="component" value="Unassembled WGS sequence"/>
</dbReference>
<keyword evidence="1" id="KW-0862">Zinc</keyword>
<dbReference type="InterPro" id="IPR001878">
    <property type="entry name" value="Znf_CCHC"/>
</dbReference>
<feature type="region of interest" description="Disordered" evidence="2">
    <location>
        <begin position="625"/>
        <end position="679"/>
    </location>
</feature>
<dbReference type="SUPFAM" id="SSF56219">
    <property type="entry name" value="DNase I-like"/>
    <property type="match status" value="2"/>
</dbReference>
<keyword evidence="5" id="KW-1185">Reference proteome</keyword>
<keyword evidence="1" id="KW-0863">Zinc-finger</keyword>
<dbReference type="EMBL" id="KQ971867">
    <property type="protein sequence ID" value="KYB24709.1"/>
    <property type="molecule type" value="Genomic_DNA"/>
</dbReference>
<dbReference type="InterPro" id="IPR036875">
    <property type="entry name" value="Znf_CCHC_sf"/>
</dbReference>
<evidence type="ECO:0000256" key="1">
    <source>
        <dbReference type="PROSITE-ProRule" id="PRU00047"/>
    </source>
</evidence>
<dbReference type="AlphaFoldDB" id="A0A139W9X5"/>
<evidence type="ECO:0000313" key="5">
    <source>
        <dbReference type="Proteomes" id="UP000007266"/>
    </source>
</evidence>
<reference evidence="4 5" key="2">
    <citation type="journal article" date="2010" name="Nucleic Acids Res.">
        <title>BeetleBase in 2010: revisions to provide comprehensive genomic information for Tribolium castaneum.</title>
        <authorList>
            <person name="Kim H.S."/>
            <person name="Murphy T."/>
            <person name="Xia J."/>
            <person name="Caragea D."/>
            <person name="Park Y."/>
            <person name="Beeman R.W."/>
            <person name="Lorenzen M.D."/>
            <person name="Butcher S."/>
            <person name="Manak J.R."/>
            <person name="Brown S.J."/>
        </authorList>
    </citation>
    <scope>NUCLEOTIDE SEQUENCE [LARGE SCALE GENOMIC DNA]</scope>
    <source>
        <strain evidence="4 5">Georgia GA2</strain>
    </source>
</reference>
<dbReference type="Gene3D" id="3.60.10.10">
    <property type="entry name" value="Endonuclease/exonuclease/phosphatase"/>
    <property type="match status" value="2"/>
</dbReference>
<dbReference type="InterPro" id="IPR036691">
    <property type="entry name" value="Endo/exonu/phosph_ase_sf"/>
</dbReference>
<proteinExistence type="predicted"/>
<dbReference type="STRING" id="7070.A0A139W9X5"/>
<dbReference type="Gene3D" id="4.10.60.10">
    <property type="entry name" value="Zinc finger, CCHC-type"/>
    <property type="match status" value="1"/>
</dbReference>
<dbReference type="InterPro" id="IPR043502">
    <property type="entry name" value="DNA/RNA_pol_sf"/>
</dbReference>
<dbReference type="PROSITE" id="PS50158">
    <property type="entry name" value="ZF_CCHC"/>
    <property type="match status" value="1"/>
</dbReference>
<dbReference type="eggNOG" id="KOG1075">
    <property type="taxonomic scope" value="Eukaryota"/>
</dbReference>
<dbReference type="PANTHER" id="PTHR47510">
    <property type="entry name" value="REVERSE TRANSCRIPTASE DOMAIN-CONTAINING PROTEIN"/>
    <property type="match status" value="1"/>
</dbReference>
<evidence type="ECO:0000259" key="3">
    <source>
        <dbReference type="PROSITE" id="PS50158"/>
    </source>
</evidence>
<dbReference type="InterPro" id="IPR000477">
    <property type="entry name" value="RT_dom"/>
</dbReference>
<dbReference type="GO" id="GO:0003824">
    <property type="term" value="F:catalytic activity"/>
    <property type="evidence" value="ECO:0007669"/>
    <property type="project" value="InterPro"/>
</dbReference>
<dbReference type="SMART" id="SM00343">
    <property type="entry name" value="ZnF_C2HC"/>
    <property type="match status" value="1"/>
</dbReference>
<dbReference type="GO" id="GO:0071897">
    <property type="term" value="P:DNA biosynthetic process"/>
    <property type="evidence" value="ECO:0007669"/>
    <property type="project" value="UniProtKB-ARBA"/>
</dbReference>
<dbReference type="CDD" id="cd01650">
    <property type="entry name" value="RT_nLTR_like"/>
    <property type="match status" value="1"/>
</dbReference>
<protein>
    <recommendedName>
        <fullName evidence="3">CCHC-type domain-containing protein</fullName>
    </recommendedName>
</protein>
<dbReference type="Pfam" id="PF14529">
    <property type="entry name" value="Exo_endo_phos_2"/>
    <property type="match status" value="1"/>
</dbReference>
<dbReference type="PANTHER" id="PTHR47510:SF3">
    <property type="entry name" value="ENDO_EXONUCLEASE_PHOSPHATASE DOMAIN-CONTAINING PROTEIN"/>
    <property type="match status" value="1"/>
</dbReference>
<dbReference type="GO" id="GO:0003676">
    <property type="term" value="F:nucleic acid binding"/>
    <property type="evidence" value="ECO:0007669"/>
    <property type="project" value="InterPro"/>
</dbReference>
<dbReference type="SUPFAM" id="SSF57756">
    <property type="entry name" value="Retrovirus zinc finger-like domains"/>
    <property type="match status" value="1"/>
</dbReference>
<evidence type="ECO:0000313" key="4">
    <source>
        <dbReference type="EMBL" id="KYB24709.1"/>
    </source>
</evidence>
<evidence type="ECO:0000256" key="2">
    <source>
        <dbReference type="SAM" id="MobiDB-lite"/>
    </source>
</evidence>
<sequence>MTDDLKLYDALVKVSDQYDSVIFGDFNMPDIVWSRVSPQATKPSSQLFLDILSDSRVSQIISEPTRFRVNQSPSVLDLILTTDESLVSGLEYLSPLGKSDHTVLKVDLQLCFVAVGRVNRQTKLSTNFDELNEKLSKINWNAVLLNLSTECMWESFKDTVYSLVKSCSRKIVKKQSSSKPWINSKILRQINKKRALWRAYRRTGSIVDYQNHRAFSNNLTKIIRDARARYERNIINSADSKRLFKYIRTKLNGPVTIPKLRDASGDICENDITNANMFADKFCEVFTDEPSISIPCPLTAPNESCIDNIFITEAKLRDKLNKLKVTKSPGPDGLSPLIIKKCSSSLTKPLCSIMNHSLASGELPNDWKTAIVKPIFKRGDKFDPLNYRPISLTSVIVKILESLIFDKLIDFLVTTNRIPEEQHGFVPGRSIVSNLLCCLEDWTNIIDANKAADIIYLDFSKAFDRVPRRRLLYKLKHNGINGSLLNWIESFLSNRTFKVCVNNSLSTSRQVMSGVPQGSVLARRIILSNVCPSIPHPIVEEMVKRIGFTLVSKMSFLKAALSHEEYKHVLSFRRQVYVQPEDSFDLPSSLVLKYEDTNYRIFLNFDDVCFKCRQLGHFAQDCPNVSHTDVGSKRPPTDDISPIPDCVRSSDSHAEDDDDLDTPHPKKKKSCDSTESLTPTPELLQPIRELVKNAQYPLSFSELIELMEKLVGENDILNLVSKYTDDIEGLLAMLFDIFPLVEHRSMQNRIKRTRKRIKKAYENLPRDRVPAPYTGMETEPIMYTNIASLTAKFHELSVLVKSTHPALFLISETWLTPTLSDSIVALSGLYRKDRLHKRGGGVCVYVADDIAESFIITPLQFDLGAIDSIFLKITNSNCALVHTCIYRPPNCDMTDDLKLYDALVKVSDHMEPSFSSGYQAILPALFGYPF</sequence>
<organism evidence="4 5">
    <name type="scientific">Tribolium castaneum</name>
    <name type="common">Red flour beetle</name>
    <dbReference type="NCBI Taxonomy" id="7070"/>
    <lineage>
        <taxon>Eukaryota</taxon>
        <taxon>Metazoa</taxon>
        <taxon>Ecdysozoa</taxon>
        <taxon>Arthropoda</taxon>
        <taxon>Hexapoda</taxon>
        <taxon>Insecta</taxon>
        <taxon>Pterygota</taxon>
        <taxon>Neoptera</taxon>
        <taxon>Endopterygota</taxon>
        <taxon>Coleoptera</taxon>
        <taxon>Polyphaga</taxon>
        <taxon>Cucujiformia</taxon>
        <taxon>Tenebrionidae</taxon>
        <taxon>Tenebrionidae incertae sedis</taxon>
        <taxon>Tribolium</taxon>
    </lineage>
</organism>
<gene>
    <name evidence="4" type="primary">AUGUSTUS-3.0.2_32982</name>
    <name evidence="4" type="ORF">TcasGA2_TC032982</name>
</gene>
<dbReference type="Pfam" id="PF00098">
    <property type="entry name" value="zf-CCHC"/>
    <property type="match status" value="1"/>
</dbReference>
<accession>A0A139W9X5</accession>
<keyword evidence="1" id="KW-0479">Metal-binding</keyword>
<dbReference type="Pfam" id="PF00078">
    <property type="entry name" value="RVT_1"/>
    <property type="match status" value="1"/>
</dbReference>
<dbReference type="InterPro" id="IPR005135">
    <property type="entry name" value="Endo/exonuclease/phosphatase"/>
</dbReference>
<reference evidence="4 5" key="1">
    <citation type="journal article" date="2008" name="Nature">
        <title>The genome of the model beetle and pest Tribolium castaneum.</title>
        <authorList>
            <consortium name="Tribolium Genome Sequencing Consortium"/>
            <person name="Richards S."/>
            <person name="Gibbs R.A."/>
            <person name="Weinstock G.M."/>
            <person name="Brown S.J."/>
            <person name="Denell R."/>
            <person name="Beeman R.W."/>
            <person name="Gibbs R."/>
            <person name="Beeman R.W."/>
            <person name="Brown S.J."/>
            <person name="Bucher G."/>
            <person name="Friedrich M."/>
            <person name="Grimmelikhuijzen C.J."/>
            <person name="Klingler M."/>
            <person name="Lorenzen M."/>
            <person name="Richards S."/>
            <person name="Roth S."/>
            <person name="Schroder R."/>
            <person name="Tautz D."/>
            <person name="Zdobnov E.M."/>
            <person name="Muzny D."/>
            <person name="Gibbs R.A."/>
            <person name="Weinstock G.M."/>
            <person name="Attaway T."/>
            <person name="Bell S."/>
            <person name="Buhay C.J."/>
            <person name="Chandrabose M.N."/>
            <person name="Chavez D."/>
            <person name="Clerk-Blankenburg K.P."/>
            <person name="Cree A."/>
            <person name="Dao M."/>
            <person name="Davis C."/>
            <person name="Chacko J."/>
            <person name="Dinh H."/>
            <person name="Dugan-Rocha S."/>
            <person name="Fowler G."/>
            <person name="Garner T.T."/>
            <person name="Garnes J."/>
            <person name="Gnirke A."/>
            <person name="Hawes A."/>
            <person name="Hernandez J."/>
            <person name="Hines S."/>
            <person name="Holder M."/>
            <person name="Hume J."/>
            <person name="Jhangiani S.N."/>
            <person name="Joshi V."/>
            <person name="Khan Z.M."/>
            <person name="Jackson L."/>
            <person name="Kovar C."/>
            <person name="Kowis A."/>
            <person name="Lee S."/>
            <person name="Lewis L.R."/>
            <person name="Margolis J."/>
            <person name="Morgan M."/>
            <person name="Nazareth L.V."/>
            <person name="Nguyen N."/>
            <person name="Okwuonu G."/>
            <person name="Parker D."/>
            <person name="Richards S."/>
            <person name="Ruiz S.J."/>
            <person name="Santibanez J."/>
            <person name="Savard J."/>
            <person name="Scherer S.E."/>
            <person name="Schneider B."/>
            <person name="Sodergren E."/>
            <person name="Tautz D."/>
            <person name="Vattahil S."/>
            <person name="Villasana D."/>
            <person name="White C.S."/>
            <person name="Wright R."/>
            <person name="Park Y."/>
            <person name="Beeman R.W."/>
            <person name="Lord J."/>
            <person name="Oppert B."/>
            <person name="Lorenzen M."/>
            <person name="Brown S."/>
            <person name="Wang L."/>
            <person name="Savard J."/>
            <person name="Tautz D."/>
            <person name="Richards S."/>
            <person name="Weinstock G."/>
            <person name="Gibbs R.A."/>
            <person name="Liu Y."/>
            <person name="Worley K."/>
            <person name="Weinstock G."/>
            <person name="Elsik C.G."/>
            <person name="Reese J.T."/>
            <person name="Elhaik E."/>
            <person name="Landan G."/>
            <person name="Graur D."/>
            <person name="Arensburger P."/>
            <person name="Atkinson P."/>
            <person name="Beeman R.W."/>
            <person name="Beidler J."/>
            <person name="Brown S.J."/>
            <person name="Demuth J.P."/>
            <person name="Drury D.W."/>
            <person name="Du Y.Z."/>
            <person name="Fujiwara H."/>
            <person name="Lorenzen M."/>
            <person name="Maselli V."/>
            <person name="Osanai M."/>
            <person name="Park Y."/>
            <person name="Robertson H.M."/>
            <person name="Tu Z."/>
            <person name="Wang J.J."/>
            <person name="Wang S."/>
            <person name="Richards S."/>
            <person name="Song H."/>
            <person name="Zhang L."/>
            <person name="Sodergren E."/>
            <person name="Werner D."/>
            <person name="Stanke M."/>
            <person name="Morgenstern B."/>
            <person name="Solovyev V."/>
            <person name="Kosarev P."/>
            <person name="Brown G."/>
            <person name="Chen H.C."/>
            <person name="Ermolaeva O."/>
            <person name="Hlavina W."/>
            <person name="Kapustin Y."/>
            <person name="Kiryutin B."/>
            <person name="Kitts P."/>
            <person name="Maglott D."/>
            <person name="Pruitt K."/>
            <person name="Sapojnikov V."/>
            <person name="Souvorov A."/>
            <person name="Mackey A.J."/>
            <person name="Waterhouse R.M."/>
            <person name="Wyder S."/>
            <person name="Zdobnov E.M."/>
            <person name="Zdobnov E.M."/>
            <person name="Wyder S."/>
            <person name="Kriventseva E.V."/>
            <person name="Kadowaki T."/>
            <person name="Bork P."/>
            <person name="Aranda M."/>
            <person name="Bao R."/>
            <person name="Beermann A."/>
            <person name="Berns N."/>
            <person name="Bolognesi R."/>
            <person name="Bonneton F."/>
            <person name="Bopp D."/>
            <person name="Brown S.J."/>
            <person name="Bucher G."/>
            <person name="Butts T."/>
            <person name="Chaumot A."/>
            <person name="Denell R.E."/>
            <person name="Ferrier D.E."/>
            <person name="Friedrich M."/>
            <person name="Gordon C.M."/>
            <person name="Jindra M."/>
            <person name="Klingler M."/>
            <person name="Lan Q."/>
            <person name="Lattorff H.M."/>
            <person name="Laudet V."/>
            <person name="von Levetsow C."/>
            <person name="Liu Z."/>
            <person name="Lutz R."/>
            <person name="Lynch J.A."/>
            <person name="da Fonseca R.N."/>
            <person name="Posnien N."/>
            <person name="Reuter R."/>
            <person name="Roth S."/>
            <person name="Savard J."/>
            <person name="Schinko J.B."/>
            <person name="Schmitt C."/>
            <person name="Schoppmeier M."/>
            <person name="Schroder R."/>
            <person name="Shippy T.D."/>
            <person name="Simonnet F."/>
            <person name="Marques-Souza H."/>
            <person name="Tautz D."/>
            <person name="Tomoyasu Y."/>
            <person name="Trauner J."/>
            <person name="Van der Zee M."/>
            <person name="Vervoort M."/>
            <person name="Wittkopp N."/>
            <person name="Wimmer E.A."/>
            <person name="Yang X."/>
            <person name="Jones A.K."/>
            <person name="Sattelle D.B."/>
            <person name="Ebert P.R."/>
            <person name="Nelson D."/>
            <person name="Scott J.G."/>
            <person name="Beeman R.W."/>
            <person name="Muthukrishnan S."/>
            <person name="Kramer K.J."/>
            <person name="Arakane Y."/>
            <person name="Beeman R.W."/>
            <person name="Zhu Q."/>
            <person name="Hogenkamp D."/>
            <person name="Dixit R."/>
            <person name="Oppert B."/>
            <person name="Jiang H."/>
            <person name="Zou Z."/>
            <person name="Marshall J."/>
            <person name="Elpidina E."/>
            <person name="Vinokurov K."/>
            <person name="Oppert C."/>
            <person name="Zou Z."/>
            <person name="Evans J."/>
            <person name="Lu Z."/>
            <person name="Zhao P."/>
            <person name="Sumathipala N."/>
            <person name="Altincicek B."/>
            <person name="Vilcinskas A."/>
            <person name="Williams M."/>
            <person name="Hultmark D."/>
            <person name="Hetru C."/>
            <person name="Jiang H."/>
            <person name="Grimmelikhuijzen C.J."/>
            <person name="Hauser F."/>
            <person name="Cazzamali G."/>
            <person name="Williamson M."/>
            <person name="Park Y."/>
            <person name="Li B."/>
            <person name="Tanaka Y."/>
            <person name="Predel R."/>
            <person name="Neupert S."/>
            <person name="Schachtner J."/>
            <person name="Verleyen P."/>
            <person name="Raible F."/>
            <person name="Bork P."/>
            <person name="Friedrich M."/>
            <person name="Walden K.K."/>
            <person name="Robertson H.M."/>
            <person name="Angeli S."/>
            <person name="Foret S."/>
            <person name="Bucher G."/>
            <person name="Schuetz S."/>
            <person name="Maleszka R."/>
            <person name="Wimmer E.A."/>
            <person name="Beeman R.W."/>
            <person name="Lorenzen M."/>
            <person name="Tomoyasu Y."/>
            <person name="Miller S.C."/>
            <person name="Grossmann D."/>
            <person name="Bucher G."/>
        </authorList>
    </citation>
    <scope>NUCLEOTIDE SEQUENCE [LARGE SCALE GENOMIC DNA]</scope>
    <source>
        <strain evidence="4 5">Georgia GA2</strain>
    </source>
</reference>